<dbReference type="InterPro" id="IPR036962">
    <property type="entry name" value="Glyco_hydro_3_N_sf"/>
</dbReference>
<dbReference type="Gene3D" id="2.60.40.10">
    <property type="entry name" value="Immunoglobulins"/>
    <property type="match status" value="1"/>
</dbReference>
<feature type="domain" description="Fibronectin type III-like" evidence="6">
    <location>
        <begin position="765"/>
        <end position="831"/>
    </location>
</feature>
<dbReference type="PANTHER" id="PTHR42715:SF10">
    <property type="entry name" value="BETA-GLUCOSIDASE"/>
    <property type="match status" value="1"/>
</dbReference>
<dbReference type="EMBL" id="JAUORK010000001">
    <property type="protein sequence ID" value="MDO6670537.1"/>
    <property type="molecule type" value="Genomic_DNA"/>
</dbReference>
<dbReference type="SMART" id="SM01217">
    <property type="entry name" value="Fn3_like"/>
    <property type="match status" value="1"/>
</dbReference>
<dbReference type="Proteomes" id="UP001170481">
    <property type="component" value="Unassembled WGS sequence"/>
</dbReference>
<evidence type="ECO:0000256" key="3">
    <source>
        <dbReference type="ARBA" id="ARBA00023277"/>
    </source>
</evidence>
<dbReference type="GO" id="GO:0005975">
    <property type="term" value="P:carbohydrate metabolic process"/>
    <property type="evidence" value="ECO:0007669"/>
    <property type="project" value="InterPro"/>
</dbReference>
<evidence type="ECO:0000259" key="6">
    <source>
        <dbReference type="SMART" id="SM01217"/>
    </source>
</evidence>
<dbReference type="Pfam" id="PF00933">
    <property type="entry name" value="Glyco_hydro_3"/>
    <property type="match status" value="1"/>
</dbReference>
<dbReference type="InterPro" id="IPR001764">
    <property type="entry name" value="Glyco_hydro_3_N"/>
</dbReference>
<dbReference type="InterPro" id="IPR017853">
    <property type="entry name" value="GH"/>
</dbReference>
<dbReference type="GO" id="GO:0004553">
    <property type="term" value="F:hydrolase activity, hydrolyzing O-glycosyl compounds"/>
    <property type="evidence" value="ECO:0007669"/>
    <property type="project" value="InterPro"/>
</dbReference>
<dbReference type="PRINTS" id="PR00133">
    <property type="entry name" value="GLHYDRLASE3"/>
</dbReference>
<dbReference type="InterPro" id="IPR002772">
    <property type="entry name" value="Glyco_hydro_3_C"/>
</dbReference>
<evidence type="ECO:0000256" key="4">
    <source>
        <dbReference type="ARBA" id="ARBA00023295"/>
    </source>
</evidence>
<dbReference type="PANTHER" id="PTHR42715">
    <property type="entry name" value="BETA-GLUCOSIDASE"/>
    <property type="match status" value="1"/>
</dbReference>
<protein>
    <submittedName>
        <fullName evidence="7">Glycoside hydrolase family 3 C-terminal domain-containing protein</fullName>
    </submittedName>
</protein>
<dbReference type="Pfam" id="PF01915">
    <property type="entry name" value="Glyco_hydro_3_C"/>
    <property type="match status" value="1"/>
</dbReference>
<dbReference type="Gene3D" id="3.40.50.1700">
    <property type="entry name" value="Glycoside hydrolase family 3 C-terminal domain"/>
    <property type="match status" value="1"/>
</dbReference>
<evidence type="ECO:0000313" key="7">
    <source>
        <dbReference type="EMBL" id="MDO6670537.1"/>
    </source>
</evidence>
<dbReference type="InterPro" id="IPR050288">
    <property type="entry name" value="Cellulose_deg_GH3"/>
</dbReference>
<comment type="similarity">
    <text evidence="1 5">Belongs to the glycosyl hydrolase 3 family.</text>
</comment>
<dbReference type="SUPFAM" id="SSF52279">
    <property type="entry name" value="Beta-D-glucan exohydrolase, C-terminal domain"/>
    <property type="match status" value="1"/>
</dbReference>
<keyword evidence="3" id="KW-0119">Carbohydrate metabolism</keyword>
<proteinExistence type="inferred from homology"/>
<evidence type="ECO:0000256" key="5">
    <source>
        <dbReference type="RuleBase" id="RU361161"/>
    </source>
</evidence>
<dbReference type="Gene3D" id="2.60.120.260">
    <property type="entry name" value="Galactose-binding domain-like"/>
    <property type="match status" value="1"/>
</dbReference>
<organism evidence="7 8">
    <name type="scientific">Cobetia amphilecti</name>
    <dbReference type="NCBI Taxonomy" id="1055104"/>
    <lineage>
        <taxon>Bacteria</taxon>
        <taxon>Pseudomonadati</taxon>
        <taxon>Pseudomonadota</taxon>
        <taxon>Gammaproteobacteria</taxon>
        <taxon>Oceanospirillales</taxon>
        <taxon>Halomonadaceae</taxon>
        <taxon>Cobetia</taxon>
    </lineage>
</organism>
<keyword evidence="4 5" id="KW-0326">Glycosidase</keyword>
<gene>
    <name evidence="7" type="ORF">Q4535_00255</name>
</gene>
<sequence length="841" mass="91532">MNSSVLVDKTSLKYADKIKKLSLAEKVELLSGKSAFTLHGNASIGLQPLVFSDGPTGVRGLKALNGDKVALLPNATLIASAWDDDVAREVGEILSEEAWRQGVDVVLGPTINLHRTPLGGRLFEAYSEDPYLTGRTATAYVQGMQDNGTGACLKHLVANESETLRNFVNSVVDESTLRELYLLPFEMVVKDANAWSIMSGYNDVNGLPASSQDKIKNTIVKGEWRWDGLIMSDWYATKSTVASVNGGLDLVMPGPGGPWKQRLISAVESGAVLESTVDEHVSRLLLLADRAGKLDSDTRIGPLDSCLAPDSDQRRQQLRRIASRGMTLLYNNDVLPLNNALSKADKKISLIGRHAIDTVCMGGGSAKVNPPHQISLADALAQQLETEPAIVDGVEVRERPLPADTQYISDPQSGQPGMRVVFLDENDEVMRSWSEDSAAITLEREDGVKEFPHRIIFEARLSNTCPDWEVGGIGAGSWSITIDDESYSENLSYKSFDPGESVICPASTTRLYTQVGGKILKATLELNVIDWRHELEQKLNISIPDESHMFEMTSQGLFALAATPRRHTDDEALIAAEESARATDVAIVMVGLTDEAETEGTDKETLSLPGRQNEMVARVANVAKKTIVIVNAATPVLMPWADDVDAILIAGLPGQEGGHAIADVIVGRSEPTGRLVTCYPIEDGASPAWSVQPDDNLNLVYEEKSCIGYRGYDKEISPAPLYWFGSGLGYGVWNYEKVKLCSYIPGSECVLEVTLSNTGAMDSRETVQVYFRPEDNDQPIRLVGYQGVDVSAGHQETVSIKCDPRLFNSWDASTGQWNILAQGELIIARGLGDKRLKIALT</sequence>
<dbReference type="InterPro" id="IPR026891">
    <property type="entry name" value="Fn3-like"/>
</dbReference>
<dbReference type="Pfam" id="PF14310">
    <property type="entry name" value="Fn3-like"/>
    <property type="match status" value="1"/>
</dbReference>
<accession>A0AAP4WW11</accession>
<comment type="caution">
    <text evidence="7">The sequence shown here is derived from an EMBL/GenBank/DDBJ whole genome shotgun (WGS) entry which is preliminary data.</text>
</comment>
<dbReference type="InterPro" id="IPR036881">
    <property type="entry name" value="Glyco_hydro_3_C_sf"/>
</dbReference>
<dbReference type="PROSITE" id="PS00775">
    <property type="entry name" value="GLYCOSYL_HYDROL_F3"/>
    <property type="match status" value="1"/>
</dbReference>
<name>A0AAP4WW11_9GAMM</name>
<dbReference type="InterPro" id="IPR013783">
    <property type="entry name" value="Ig-like_fold"/>
</dbReference>
<evidence type="ECO:0000256" key="1">
    <source>
        <dbReference type="ARBA" id="ARBA00005336"/>
    </source>
</evidence>
<dbReference type="InterPro" id="IPR019800">
    <property type="entry name" value="Glyco_hydro_3_AS"/>
</dbReference>
<evidence type="ECO:0000256" key="2">
    <source>
        <dbReference type="ARBA" id="ARBA00022801"/>
    </source>
</evidence>
<keyword evidence="2 5" id="KW-0378">Hydrolase</keyword>
<dbReference type="SUPFAM" id="SSF51445">
    <property type="entry name" value="(Trans)glycosidases"/>
    <property type="match status" value="1"/>
</dbReference>
<dbReference type="Gene3D" id="3.20.20.300">
    <property type="entry name" value="Glycoside hydrolase, family 3, N-terminal domain"/>
    <property type="match status" value="1"/>
</dbReference>
<dbReference type="RefSeq" id="WP_303592359.1">
    <property type="nucleotide sequence ID" value="NZ_JAUORK010000001.1"/>
</dbReference>
<evidence type="ECO:0000313" key="8">
    <source>
        <dbReference type="Proteomes" id="UP001170481"/>
    </source>
</evidence>
<reference evidence="7" key="1">
    <citation type="submission" date="2023-07" db="EMBL/GenBank/DDBJ databases">
        <title>Genome content predicts the carbon catabolic preferences of heterotrophic bacteria.</title>
        <authorList>
            <person name="Gralka M."/>
        </authorList>
    </citation>
    <scope>NUCLEOTIDE SEQUENCE</scope>
    <source>
        <strain evidence="7">C2R13</strain>
    </source>
</reference>
<dbReference type="AlphaFoldDB" id="A0AAP4WW11"/>